<evidence type="ECO:0000313" key="3">
    <source>
        <dbReference type="Proteomes" id="UP000467840"/>
    </source>
</evidence>
<reference evidence="2 3" key="1">
    <citation type="journal article" date="2020" name="Mol. Plant">
        <title>The Chromosome-Based Rubber Tree Genome Provides New Insights into Spurge Genome Evolution and Rubber Biosynthesis.</title>
        <authorList>
            <person name="Liu J."/>
            <person name="Shi C."/>
            <person name="Shi C.C."/>
            <person name="Li W."/>
            <person name="Zhang Q.J."/>
            <person name="Zhang Y."/>
            <person name="Li K."/>
            <person name="Lu H.F."/>
            <person name="Shi C."/>
            <person name="Zhu S.T."/>
            <person name="Xiao Z.Y."/>
            <person name="Nan H."/>
            <person name="Yue Y."/>
            <person name="Zhu X.G."/>
            <person name="Wu Y."/>
            <person name="Hong X.N."/>
            <person name="Fan G.Y."/>
            <person name="Tong Y."/>
            <person name="Zhang D."/>
            <person name="Mao C.L."/>
            <person name="Liu Y.L."/>
            <person name="Hao S.J."/>
            <person name="Liu W.Q."/>
            <person name="Lv M.Q."/>
            <person name="Zhang H.B."/>
            <person name="Liu Y."/>
            <person name="Hu-Tang G.R."/>
            <person name="Wang J.P."/>
            <person name="Wang J.H."/>
            <person name="Sun Y.H."/>
            <person name="Ni S.B."/>
            <person name="Chen W.B."/>
            <person name="Zhang X.C."/>
            <person name="Jiao Y.N."/>
            <person name="Eichler E.E."/>
            <person name="Li G.H."/>
            <person name="Liu X."/>
            <person name="Gao L.Z."/>
        </authorList>
    </citation>
    <scope>NUCLEOTIDE SEQUENCE [LARGE SCALE GENOMIC DNA]</scope>
    <source>
        <strain evidence="3">cv. GT1</strain>
        <tissue evidence="2">Leaf</tissue>
    </source>
</reference>
<dbReference type="EMBL" id="JAAGAX010000008">
    <property type="protein sequence ID" value="KAF2308131.1"/>
    <property type="molecule type" value="Genomic_DNA"/>
</dbReference>
<name>A0A6A6M356_HEVBR</name>
<organism evidence="2 3">
    <name type="scientific">Hevea brasiliensis</name>
    <name type="common">Para rubber tree</name>
    <name type="synonym">Siphonia brasiliensis</name>
    <dbReference type="NCBI Taxonomy" id="3981"/>
    <lineage>
        <taxon>Eukaryota</taxon>
        <taxon>Viridiplantae</taxon>
        <taxon>Streptophyta</taxon>
        <taxon>Embryophyta</taxon>
        <taxon>Tracheophyta</taxon>
        <taxon>Spermatophyta</taxon>
        <taxon>Magnoliopsida</taxon>
        <taxon>eudicotyledons</taxon>
        <taxon>Gunneridae</taxon>
        <taxon>Pentapetalae</taxon>
        <taxon>rosids</taxon>
        <taxon>fabids</taxon>
        <taxon>Malpighiales</taxon>
        <taxon>Euphorbiaceae</taxon>
        <taxon>Crotonoideae</taxon>
        <taxon>Micrandreae</taxon>
        <taxon>Hevea</taxon>
    </lineage>
</organism>
<keyword evidence="3" id="KW-1185">Reference proteome</keyword>
<dbReference type="AlphaFoldDB" id="A0A6A6M356"/>
<gene>
    <name evidence="2" type="ORF">GH714_035569</name>
</gene>
<protein>
    <submittedName>
        <fullName evidence="2">Uncharacterized protein</fullName>
    </submittedName>
</protein>
<sequence>MSSKRPLSNPSAHSSSIVEEKKNKKLKGLELAIPILKENYPKIQSVEIQSIKDDPSKIEAMTVQELRTTLRYINI</sequence>
<proteinExistence type="predicted"/>
<evidence type="ECO:0000313" key="2">
    <source>
        <dbReference type="EMBL" id="KAF2308131.1"/>
    </source>
</evidence>
<dbReference type="Proteomes" id="UP000467840">
    <property type="component" value="Chromosome 9"/>
</dbReference>
<evidence type="ECO:0000256" key="1">
    <source>
        <dbReference type="SAM" id="MobiDB-lite"/>
    </source>
</evidence>
<feature type="region of interest" description="Disordered" evidence="1">
    <location>
        <begin position="1"/>
        <end position="20"/>
    </location>
</feature>
<comment type="caution">
    <text evidence="2">The sequence shown here is derived from an EMBL/GenBank/DDBJ whole genome shotgun (WGS) entry which is preliminary data.</text>
</comment>
<accession>A0A6A6M356</accession>
<feature type="compositionally biased region" description="Polar residues" evidence="1">
    <location>
        <begin position="1"/>
        <end position="17"/>
    </location>
</feature>